<reference evidence="2 3" key="1">
    <citation type="submission" date="2017-09" db="EMBL/GenBank/DDBJ databases">
        <authorList>
            <person name="Ehlers B."/>
            <person name="Leendertz F.H."/>
        </authorList>
    </citation>
    <scope>NUCLEOTIDE SEQUENCE [LARGE SCALE GENOMIC DNA]</scope>
    <source>
        <strain evidence="2 3">DSM 27208</strain>
    </source>
</reference>
<protein>
    <submittedName>
        <fullName evidence="2">Uncharacterized protein</fullName>
    </submittedName>
</protein>
<dbReference type="Proteomes" id="UP000219453">
    <property type="component" value="Unassembled WGS sequence"/>
</dbReference>
<keyword evidence="3" id="KW-1185">Reference proteome</keyword>
<evidence type="ECO:0000313" key="2">
    <source>
        <dbReference type="EMBL" id="SNZ15932.1"/>
    </source>
</evidence>
<dbReference type="RefSeq" id="WP_097009538.1">
    <property type="nucleotide sequence ID" value="NZ_OBEJ01000003.1"/>
</dbReference>
<proteinExistence type="predicted"/>
<name>A0A285P2H4_NATPI</name>
<dbReference type="Pfam" id="PF19126">
    <property type="entry name" value="DUF5810"/>
    <property type="match status" value="1"/>
</dbReference>
<feature type="region of interest" description="Disordered" evidence="1">
    <location>
        <begin position="68"/>
        <end position="152"/>
    </location>
</feature>
<dbReference type="OrthoDB" id="342503at2157"/>
<dbReference type="InterPro" id="IPR043833">
    <property type="entry name" value="DUF5810"/>
</dbReference>
<gene>
    <name evidence="2" type="ORF">SAMN06269185_2649</name>
</gene>
<dbReference type="AlphaFoldDB" id="A0A285P2H4"/>
<dbReference type="EMBL" id="OBEJ01000003">
    <property type="protein sequence ID" value="SNZ15932.1"/>
    <property type="molecule type" value="Genomic_DNA"/>
</dbReference>
<feature type="compositionally biased region" description="Basic and acidic residues" evidence="1">
    <location>
        <begin position="74"/>
        <end position="84"/>
    </location>
</feature>
<accession>A0A285P2H4</accession>
<sequence>MGYACPVCEAPQADGEHLANHLAFTAMLGREDHEAWLDEHAPGWEESNPDDLAPEVVDAVPETEFPQIFDDTSDNQHDHGDHQHGAAAPDETPFEQELARQSGGAGRGNLTGEAQEVMAEAREMTEQMLADDGETADADEGDAEADDANDNG</sequence>
<feature type="compositionally biased region" description="Acidic residues" evidence="1">
    <location>
        <begin position="129"/>
        <end position="152"/>
    </location>
</feature>
<organism evidence="2 3">
    <name type="scientific">Natronoarchaeum philippinense</name>
    <dbReference type="NCBI Taxonomy" id="558529"/>
    <lineage>
        <taxon>Archaea</taxon>
        <taxon>Methanobacteriati</taxon>
        <taxon>Methanobacteriota</taxon>
        <taxon>Stenosarchaea group</taxon>
        <taxon>Halobacteria</taxon>
        <taxon>Halobacteriales</taxon>
        <taxon>Natronoarchaeaceae</taxon>
    </lineage>
</organism>
<evidence type="ECO:0000313" key="3">
    <source>
        <dbReference type="Proteomes" id="UP000219453"/>
    </source>
</evidence>
<evidence type="ECO:0000256" key="1">
    <source>
        <dbReference type="SAM" id="MobiDB-lite"/>
    </source>
</evidence>